<evidence type="ECO:0000256" key="2">
    <source>
        <dbReference type="ARBA" id="ARBA00022679"/>
    </source>
</evidence>
<evidence type="ECO:0000313" key="6">
    <source>
        <dbReference type="EMBL" id="PSS08609.1"/>
    </source>
</evidence>
<dbReference type="RefSeq" id="XP_024717007.1">
    <property type="nucleotide sequence ID" value="XM_024863941.1"/>
</dbReference>
<dbReference type="GO" id="GO:0008168">
    <property type="term" value="F:methyltransferase activity"/>
    <property type="evidence" value="ECO:0007669"/>
    <property type="project" value="UniProtKB-KW"/>
</dbReference>
<dbReference type="Gene3D" id="3.40.50.720">
    <property type="entry name" value="NAD(P)-binding Rossmann-like Domain"/>
    <property type="match status" value="1"/>
</dbReference>
<dbReference type="GO" id="GO:0016628">
    <property type="term" value="F:oxidoreductase activity, acting on the CH-CH group of donors, NAD or NADP as acceptor"/>
    <property type="evidence" value="ECO:0007669"/>
    <property type="project" value="InterPro"/>
</dbReference>
<dbReference type="InterPro" id="IPR041694">
    <property type="entry name" value="ADH_N_2"/>
</dbReference>
<dbReference type="Pfam" id="PF00107">
    <property type="entry name" value="ADH_zinc_N"/>
    <property type="match status" value="1"/>
</dbReference>
<evidence type="ECO:0000256" key="4">
    <source>
        <dbReference type="ARBA" id="ARBA00023002"/>
    </source>
</evidence>
<dbReference type="InterPro" id="IPR036291">
    <property type="entry name" value="NAD(P)-bd_dom_sf"/>
</dbReference>
<dbReference type="SMART" id="SM00829">
    <property type="entry name" value="PKS_ER"/>
    <property type="match status" value="1"/>
</dbReference>
<dbReference type="InterPro" id="IPR011032">
    <property type="entry name" value="GroES-like_sf"/>
</dbReference>
<dbReference type="PANTHER" id="PTHR43205">
    <property type="entry name" value="PROSTAGLANDIN REDUCTASE"/>
    <property type="match status" value="1"/>
</dbReference>
<evidence type="ECO:0000256" key="3">
    <source>
        <dbReference type="ARBA" id="ARBA00022691"/>
    </source>
</evidence>
<dbReference type="CDD" id="cd05288">
    <property type="entry name" value="PGDH"/>
    <property type="match status" value="1"/>
</dbReference>
<evidence type="ECO:0000313" key="7">
    <source>
        <dbReference type="Proteomes" id="UP000241818"/>
    </source>
</evidence>
<dbReference type="PROSITE" id="PS00094">
    <property type="entry name" value="C5_MTASE_1"/>
    <property type="match status" value="1"/>
</dbReference>
<sequence>MVQNKGIFFKKIPTGLPVPGEHLAVETRQFDVEQAPPAGGLTTKNIYASFDPYQRGRMREAHIKSYVPAFTLGKPIDCGTVAKVLKSDNPKFKPGDLVHGGIPCEEYSAISKEQADSFKKIENPYNLDPMVWTGALGMPGLTAYSSLYEIGKPVKGETIFISAASGAVGQLVGQLAKREGLRVIGSVGSDDKLDFILNELKFDGGFNYKKEKPLDALTRLAPNGIDIYYENVGGEHLEAALYALNDFGRIVACGMISEYNRPDEEKYGIKNIWLIVSKRLTMKGFIVYDKNMGPVYEKERDENVSKWLHEGSIKAKMSVTDGIDNGPEGFVGMLQGKNFGKAVLKISNL</sequence>
<dbReference type="SUPFAM" id="SSF51735">
    <property type="entry name" value="NAD(P)-binding Rossmann-fold domains"/>
    <property type="match status" value="1"/>
</dbReference>
<dbReference type="SUPFAM" id="SSF50129">
    <property type="entry name" value="GroES-like"/>
    <property type="match status" value="1"/>
</dbReference>
<dbReference type="Pfam" id="PF16884">
    <property type="entry name" value="ADH_N_2"/>
    <property type="match status" value="1"/>
</dbReference>
<dbReference type="OrthoDB" id="809632at2759"/>
<dbReference type="InterPro" id="IPR045010">
    <property type="entry name" value="MDR_fam"/>
</dbReference>
<dbReference type="GO" id="GO:0032259">
    <property type="term" value="P:methylation"/>
    <property type="evidence" value="ECO:0007669"/>
    <property type="project" value="UniProtKB-KW"/>
</dbReference>
<dbReference type="AlphaFoldDB" id="A0A2T3AQR4"/>
<name>A0A2T3AQR4_AMORE</name>
<dbReference type="Gene3D" id="3.90.180.10">
    <property type="entry name" value="Medium-chain alcohol dehydrogenases, catalytic domain"/>
    <property type="match status" value="1"/>
</dbReference>
<dbReference type="GeneID" id="36572022"/>
<dbReference type="PANTHER" id="PTHR43205:SF7">
    <property type="entry name" value="PROSTAGLANDIN REDUCTASE 1"/>
    <property type="match status" value="1"/>
</dbReference>
<dbReference type="InterPro" id="IPR013149">
    <property type="entry name" value="ADH-like_C"/>
</dbReference>
<accession>A0A2T3AQR4</accession>
<dbReference type="InParanoid" id="A0A2T3AQR4"/>
<keyword evidence="4" id="KW-0560">Oxidoreductase</keyword>
<dbReference type="STRING" id="857342.A0A2T3AQR4"/>
<keyword evidence="3" id="KW-0949">S-adenosyl-L-methionine</keyword>
<dbReference type="FunFam" id="3.40.50.720:FF:000121">
    <property type="entry name" value="Prostaglandin reductase 2"/>
    <property type="match status" value="1"/>
</dbReference>
<organism evidence="6 7">
    <name type="scientific">Amorphotheca resinae ATCC 22711</name>
    <dbReference type="NCBI Taxonomy" id="857342"/>
    <lineage>
        <taxon>Eukaryota</taxon>
        <taxon>Fungi</taxon>
        <taxon>Dikarya</taxon>
        <taxon>Ascomycota</taxon>
        <taxon>Pezizomycotina</taxon>
        <taxon>Leotiomycetes</taxon>
        <taxon>Helotiales</taxon>
        <taxon>Amorphothecaceae</taxon>
        <taxon>Amorphotheca</taxon>
    </lineage>
</organism>
<keyword evidence="1" id="KW-0489">Methyltransferase</keyword>
<dbReference type="InterPro" id="IPR020843">
    <property type="entry name" value="ER"/>
</dbReference>
<protein>
    <recommendedName>
        <fullName evidence="5">Enoyl reductase (ER) domain-containing protein</fullName>
    </recommendedName>
</protein>
<keyword evidence="2" id="KW-0808">Transferase</keyword>
<keyword evidence="7" id="KW-1185">Reference proteome</keyword>
<gene>
    <name evidence="6" type="ORF">M430DRAFT_187466</name>
</gene>
<evidence type="ECO:0000256" key="1">
    <source>
        <dbReference type="ARBA" id="ARBA00022603"/>
    </source>
</evidence>
<evidence type="ECO:0000259" key="5">
    <source>
        <dbReference type="SMART" id="SM00829"/>
    </source>
</evidence>
<dbReference type="Proteomes" id="UP000241818">
    <property type="component" value="Unassembled WGS sequence"/>
</dbReference>
<reference evidence="6 7" key="1">
    <citation type="journal article" date="2018" name="New Phytol.">
        <title>Comparative genomics and transcriptomics depict ericoid mycorrhizal fungi as versatile saprotrophs and plant mutualists.</title>
        <authorList>
            <person name="Martino E."/>
            <person name="Morin E."/>
            <person name="Grelet G.A."/>
            <person name="Kuo A."/>
            <person name="Kohler A."/>
            <person name="Daghino S."/>
            <person name="Barry K.W."/>
            <person name="Cichocki N."/>
            <person name="Clum A."/>
            <person name="Dockter R.B."/>
            <person name="Hainaut M."/>
            <person name="Kuo R.C."/>
            <person name="LaButti K."/>
            <person name="Lindahl B.D."/>
            <person name="Lindquist E.A."/>
            <person name="Lipzen A."/>
            <person name="Khouja H.R."/>
            <person name="Magnuson J."/>
            <person name="Murat C."/>
            <person name="Ohm R.A."/>
            <person name="Singer S.W."/>
            <person name="Spatafora J.W."/>
            <person name="Wang M."/>
            <person name="Veneault-Fourrey C."/>
            <person name="Henrissat B."/>
            <person name="Grigoriev I.V."/>
            <person name="Martin F.M."/>
            <person name="Perotto S."/>
        </authorList>
    </citation>
    <scope>NUCLEOTIDE SEQUENCE [LARGE SCALE GENOMIC DNA]</scope>
    <source>
        <strain evidence="6 7">ATCC 22711</strain>
    </source>
</reference>
<proteinExistence type="predicted"/>
<feature type="domain" description="Enoyl reductase (ER)" evidence="5">
    <location>
        <begin position="20"/>
        <end position="344"/>
    </location>
</feature>
<dbReference type="EMBL" id="KZ679018">
    <property type="protein sequence ID" value="PSS08609.1"/>
    <property type="molecule type" value="Genomic_DNA"/>
</dbReference>
<dbReference type="InterPro" id="IPR018117">
    <property type="entry name" value="C5_DNA_meth_AS"/>
</dbReference>